<sequence length="65" mass="7717">MYSSLATALHLRRRVYEKTGEKKKGKQRGIFLSCVPHILFENKLPPTHSRRVHRFRRLVDTLSKK</sequence>
<accession>A0A2C6KDB3</accession>
<proteinExistence type="predicted"/>
<organism evidence="1 2">
    <name type="scientific">Cystoisospora suis</name>
    <dbReference type="NCBI Taxonomy" id="483139"/>
    <lineage>
        <taxon>Eukaryota</taxon>
        <taxon>Sar</taxon>
        <taxon>Alveolata</taxon>
        <taxon>Apicomplexa</taxon>
        <taxon>Conoidasida</taxon>
        <taxon>Coccidia</taxon>
        <taxon>Eucoccidiorida</taxon>
        <taxon>Eimeriorina</taxon>
        <taxon>Sarcocystidae</taxon>
        <taxon>Cystoisospora</taxon>
    </lineage>
</organism>
<dbReference type="RefSeq" id="XP_067916943.1">
    <property type="nucleotide sequence ID" value="XM_068071080.1"/>
</dbReference>
<comment type="caution">
    <text evidence="1">The sequence shown here is derived from an EMBL/GenBank/DDBJ whole genome shotgun (WGS) entry which is preliminary data.</text>
</comment>
<dbReference type="Proteomes" id="UP000221165">
    <property type="component" value="Unassembled WGS sequence"/>
</dbReference>
<protein>
    <submittedName>
        <fullName evidence="1">Uncharacterized protein</fullName>
    </submittedName>
</protein>
<dbReference type="AlphaFoldDB" id="A0A2C6KDB3"/>
<dbReference type="VEuPathDB" id="ToxoDB:CSUI_010979"/>
<gene>
    <name evidence="1" type="ORF">CSUI_010979</name>
</gene>
<evidence type="ECO:0000313" key="2">
    <source>
        <dbReference type="Proteomes" id="UP000221165"/>
    </source>
</evidence>
<evidence type="ECO:0000313" key="1">
    <source>
        <dbReference type="EMBL" id="PHJ15209.1"/>
    </source>
</evidence>
<reference evidence="1 2" key="1">
    <citation type="journal article" date="2017" name="Int. J. Parasitol.">
        <title>The genome of the protozoan parasite Cystoisospora suis and a reverse vaccinology approach to identify vaccine candidates.</title>
        <authorList>
            <person name="Palmieri N."/>
            <person name="Shrestha A."/>
            <person name="Ruttkowski B."/>
            <person name="Beck T."/>
            <person name="Vogl C."/>
            <person name="Tomley F."/>
            <person name="Blake D.P."/>
            <person name="Joachim A."/>
        </authorList>
    </citation>
    <scope>NUCLEOTIDE SEQUENCE [LARGE SCALE GENOMIC DNA]</scope>
    <source>
        <strain evidence="1 2">Wien I</strain>
    </source>
</reference>
<keyword evidence="2" id="KW-1185">Reference proteome</keyword>
<dbReference type="EMBL" id="MIGC01009124">
    <property type="protein sequence ID" value="PHJ15209.1"/>
    <property type="molecule type" value="Genomic_DNA"/>
</dbReference>
<name>A0A2C6KDB3_9APIC</name>
<dbReference type="GeneID" id="94434291"/>